<reference evidence="1 2" key="1">
    <citation type="submission" date="2024-04" db="EMBL/GenBank/DDBJ databases">
        <authorList>
            <consortium name="Genoscope - CEA"/>
            <person name="William W."/>
        </authorList>
    </citation>
    <scope>NUCLEOTIDE SEQUENCE [LARGE SCALE GENOMIC DNA]</scope>
</reference>
<keyword evidence="2" id="KW-1185">Reference proteome</keyword>
<evidence type="ECO:0000313" key="2">
    <source>
        <dbReference type="Proteomes" id="UP001497497"/>
    </source>
</evidence>
<comment type="caution">
    <text evidence="1">The sequence shown here is derived from an EMBL/GenBank/DDBJ whole genome shotgun (WGS) entry which is preliminary data.</text>
</comment>
<accession>A0AAV2INB4</accession>
<organism evidence="1 2">
    <name type="scientific">Lymnaea stagnalis</name>
    <name type="common">Great pond snail</name>
    <name type="synonym">Helix stagnalis</name>
    <dbReference type="NCBI Taxonomy" id="6523"/>
    <lineage>
        <taxon>Eukaryota</taxon>
        <taxon>Metazoa</taxon>
        <taxon>Spiralia</taxon>
        <taxon>Lophotrochozoa</taxon>
        <taxon>Mollusca</taxon>
        <taxon>Gastropoda</taxon>
        <taxon>Heterobranchia</taxon>
        <taxon>Euthyneura</taxon>
        <taxon>Panpulmonata</taxon>
        <taxon>Hygrophila</taxon>
        <taxon>Lymnaeoidea</taxon>
        <taxon>Lymnaeidae</taxon>
        <taxon>Lymnaea</taxon>
    </lineage>
</organism>
<evidence type="ECO:0000313" key="1">
    <source>
        <dbReference type="EMBL" id="CAL1548624.1"/>
    </source>
</evidence>
<proteinExistence type="predicted"/>
<gene>
    <name evidence="1" type="ORF">GSLYS_00021941001</name>
</gene>
<dbReference type="EMBL" id="CAXITT010001496">
    <property type="protein sequence ID" value="CAL1548624.1"/>
    <property type="molecule type" value="Genomic_DNA"/>
</dbReference>
<evidence type="ECO:0008006" key="3">
    <source>
        <dbReference type="Google" id="ProtNLM"/>
    </source>
</evidence>
<feature type="non-terminal residue" evidence="1">
    <location>
        <position position="60"/>
    </location>
</feature>
<protein>
    <recommendedName>
        <fullName evidence="3">Zinc finger CGNR domain-containing protein</fullName>
    </recommendedName>
</protein>
<name>A0AAV2INB4_LYMST</name>
<dbReference type="AlphaFoldDB" id="A0AAV2INB4"/>
<dbReference type="Proteomes" id="UP001497497">
    <property type="component" value="Unassembled WGS sequence"/>
</dbReference>
<sequence length="60" mass="7031">MCYNDKASSILFLQQHGMIHAVRRCANNHNMVLSLNNRQDRWRCQHANCGHDIPIRQGTR</sequence>